<dbReference type="EMBL" id="JACXSI010000006">
    <property type="protein sequence ID" value="MBD3107446.1"/>
    <property type="molecule type" value="Genomic_DNA"/>
</dbReference>
<sequence length="269" mass="31386">MSDYLKEFSWVGSDENFVDQPDIIQLDRVIIGRYGGNSKEAQYKNEDGCLVWINRKQEWEFTILMDAHSTSESAELILQHFNLEKSDLQQILSLPTNRHTFRKLENKILSIFHSEDFLTSCRQIRGETACLIVARKDKYVWWFSVGDCILYLFHPELAAMGQHQLNQRQFYEWIGQVNTFEQDVPCYSNGIRELRKGENHLFLTTDGLIECPNEPYQHPGSIFHCFYNSTEWESMQSILRTIQNQGVRDSTTIISWKVMVAKETAKPSG</sequence>
<gene>
    <name evidence="1" type="ORF">IEO70_03630</name>
</gene>
<proteinExistence type="predicted"/>
<evidence type="ECO:0000313" key="1">
    <source>
        <dbReference type="EMBL" id="MBD3107446.1"/>
    </source>
</evidence>
<dbReference type="InterPro" id="IPR036457">
    <property type="entry name" value="PPM-type-like_dom_sf"/>
</dbReference>
<evidence type="ECO:0000313" key="2">
    <source>
        <dbReference type="Proteomes" id="UP000602076"/>
    </source>
</evidence>
<name>A0A927CU16_9BACI</name>
<dbReference type="Gene3D" id="3.60.40.10">
    <property type="entry name" value="PPM-type phosphatase domain"/>
    <property type="match status" value="1"/>
</dbReference>
<keyword evidence="2" id="KW-1185">Reference proteome</keyword>
<protein>
    <submittedName>
        <fullName evidence="1">Protein phosphatase 2C domain-containing protein</fullName>
    </submittedName>
</protein>
<comment type="caution">
    <text evidence="1">The sequence shown here is derived from an EMBL/GenBank/DDBJ whole genome shotgun (WGS) entry which is preliminary data.</text>
</comment>
<accession>A0A927CU16</accession>
<organism evidence="1 2">
    <name type="scientific">Peribacillus faecalis</name>
    <dbReference type="NCBI Taxonomy" id="2772559"/>
    <lineage>
        <taxon>Bacteria</taxon>
        <taxon>Bacillati</taxon>
        <taxon>Bacillota</taxon>
        <taxon>Bacilli</taxon>
        <taxon>Bacillales</taxon>
        <taxon>Bacillaceae</taxon>
        <taxon>Peribacillus</taxon>
    </lineage>
</organism>
<dbReference type="SUPFAM" id="SSF81606">
    <property type="entry name" value="PP2C-like"/>
    <property type="match status" value="1"/>
</dbReference>
<reference evidence="1" key="1">
    <citation type="submission" date="2020-09" db="EMBL/GenBank/DDBJ databases">
        <title>Bacillus faecalis sp. nov., a moderately halophilic bacterium isolated from cow faeces.</title>
        <authorList>
            <person name="Jiang L."/>
            <person name="Lee J."/>
        </authorList>
    </citation>
    <scope>NUCLEOTIDE SEQUENCE</scope>
    <source>
        <strain evidence="1">AGMB 02131</strain>
    </source>
</reference>
<dbReference type="RefSeq" id="WP_190996990.1">
    <property type="nucleotide sequence ID" value="NZ_JACXSI010000006.1"/>
</dbReference>
<dbReference type="Proteomes" id="UP000602076">
    <property type="component" value="Unassembled WGS sequence"/>
</dbReference>
<dbReference type="AlphaFoldDB" id="A0A927CU16"/>